<dbReference type="Pfam" id="PF00646">
    <property type="entry name" value="F-box"/>
    <property type="match status" value="1"/>
</dbReference>
<dbReference type="Proteomes" id="UP000807342">
    <property type="component" value="Unassembled WGS sequence"/>
</dbReference>
<proteinExistence type="predicted"/>
<name>A0A9P5X766_9AGAR</name>
<dbReference type="AlphaFoldDB" id="A0A9P5X766"/>
<feature type="region of interest" description="Disordered" evidence="1">
    <location>
        <begin position="548"/>
        <end position="612"/>
    </location>
</feature>
<evidence type="ECO:0000313" key="3">
    <source>
        <dbReference type="EMBL" id="KAF9444929.1"/>
    </source>
</evidence>
<evidence type="ECO:0000313" key="4">
    <source>
        <dbReference type="Proteomes" id="UP000807342"/>
    </source>
</evidence>
<gene>
    <name evidence="3" type="ORF">P691DRAFT_711116</name>
</gene>
<evidence type="ECO:0000259" key="2">
    <source>
        <dbReference type="PROSITE" id="PS50181"/>
    </source>
</evidence>
<reference evidence="3" key="1">
    <citation type="submission" date="2020-11" db="EMBL/GenBank/DDBJ databases">
        <authorList>
            <consortium name="DOE Joint Genome Institute"/>
            <person name="Ahrendt S."/>
            <person name="Riley R."/>
            <person name="Andreopoulos W."/>
            <person name="Labutti K."/>
            <person name="Pangilinan J."/>
            <person name="Ruiz-Duenas F.J."/>
            <person name="Barrasa J.M."/>
            <person name="Sanchez-Garcia M."/>
            <person name="Camarero S."/>
            <person name="Miyauchi S."/>
            <person name="Serrano A."/>
            <person name="Linde D."/>
            <person name="Babiker R."/>
            <person name="Drula E."/>
            <person name="Ayuso-Fernandez I."/>
            <person name="Pacheco R."/>
            <person name="Padilla G."/>
            <person name="Ferreira P."/>
            <person name="Barriuso J."/>
            <person name="Kellner H."/>
            <person name="Castanera R."/>
            <person name="Alfaro M."/>
            <person name="Ramirez L."/>
            <person name="Pisabarro A.G."/>
            <person name="Kuo A."/>
            <person name="Tritt A."/>
            <person name="Lipzen A."/>
            <person name="He G."/>
            <person name="Yan M."/>
            <person name="Ng V."/>
            <person name="Cullen D."/>
            <person name="Martin F."/>
            <person name="Rosso M.-N."/>
            <person name="Henrissat B."/>
            <person name="Hibbett D."/>
            <person name="Martinez A.T."/>
            <person name="Grigoriev I.V."/>
        </authorList>
    </citation>
    <scope>NUCLEOTIDE SEQUENCE</scope>
    <source>
        <strain evidence="3">MF-IS2</strain>
    </source>
</reference>
<feature type="non-terminal residue" evidence="3">
    <location>
        <position position="1"/>
    </location>
</feature>
<protein>
    <recommendedName>
        <fullName evidence="2">F-box domain-containing protein</fullName>
    </recommendedName>
</protein>
<dbReference type="EMBL" id="MU151337">
    <property type="protein sequence ID" value="KAF9444929.1"/>
    <property type="molecule type" value="Genomic_DNA"/>
</dbReference>
<dbReference type="PROSITE" id="PS50181">
    <property type="entry name" value="FBOX"/>
    <property type="match status" value="1"/>
</dbReference>
<accession>A0A9P5X766</accession>
<keyword evidence="4" id="KW-1185">Reference proteome</keyword>
<dbReference type="InterPro" id="IPR001810">
    <property type="entry name" value="F-box_dom"/>
</dbReference>
<dbReference type="CDD" id="cd09917">
    <property type="entry name" value="F-box_SF"/>
    <property type="match status" value="1"/>
</dbReference>
<feature type="compositionally biased region" description="Basic and acidic residues" evidence="1">
    <location>
        <begin position="548"/>
        <end position="573"/>
    </location>
</feature>
<dbReference type="SUPFAM" id="SSF81383">
    <property type="entry name" value="F-box domain"/>
    <property type="match status" value="1"/>
</dbReference>
<feature type="domain" description="F-box" evidence="2">
    <location>
        <begin position="97"/>
        <end position="146"/>
    </location>
</feature>
<dbReference type="OrthoDB" id="3149552at2759"/>
<dbReference type="InterPro" id="IPR036047">
    <property type="entry name" value="F-box-like_dom_sf"/>
</dbReference>
<comment type="caution">
    <text evidence="3">The sequence shown here is derived from an EMBL/GenBank/DDBJ whole genome shotgun (WGS) entry which is preliminary data.</text>
</comment>
<evidence type="ECO:0000256" key="1">
    <source>
        <dbReference type="SAM" id="MobiDB-lite"/>
    </source>
</evidence>
<sequence length="687" mass="77960">MNEHIPSLKSLSLAQDELLHVQALGRPIDQTALGDRVPFTLGSRQMAAFVATMSPERQEAFEVQMAEQRAALRLQEKRQARQMANNSIAMTTTRPVKVTLLDLPPETLTHILLHLPFTSVVICQGVNRHLQDLISESAELQYYIHLGVYGMVDNPHCDLPISERLSQLLVRERHWEELKLDFEKIIDVPIVTENRRRHLSAGVFSILYESGALHQVQIPSEADQEVEWKEIRAAPFLINSGRRLLEQDLEILITAQPQTVYTNTAKPHTIHKVQVHLNQISTGRPHPDAQRTISFKMREEFGRPWAAVECVGNNLLLVLMDIMEEHKPDDQVYAYNWKTGERKLEIIAPFNSYCYSFPLFLTTHTFLLPNTKNGELEYWRIPQGPSEAHTSDQPFFILSLPLLSSGNVFHQIALRTEAQLTGVIRAAPKPFYTDTYHTITVFVATIWSVDRSRETVFSFFIHRSSFVEFLDTFSAFISSDERPTSVPYDDWGPPACRWFSDSVDSYCMWMRGGAFGQRYASAVTGAGSLSMFNFNPINVARVLAAKERQNSKAKAQDERKQNMGRGEGDKNTEENQGEQYAGKGKNMSSQTSVPGTSSEPFSQGPRINSSSSEPWLQTNVVIQALGLLADPDHCFRDIVYSSLPYTMRSSQDKYDFEDLLLGEEYVLGIQTDGGWNRIKHLHILHYG</sequence>
<dbReference type="SMART" id="SM00256">
    <property type="entry name" value="FBOX"/>
    <property type="match status" value="1"/>
</dbReference>
<organism evidence="3 4">
    <name type="scientific">Macrolepiota fuliginosa MF-IS2</name>
    <dbReference type="NCBI Taxonomy" id="1400762"/>
    <lineage>
        <taxon>Eukaryota</taxon>
        <taxon>Fungi</taxon>
        <taxon>Dikarya</taxon>
        <taxon>Basidiomycota</taxon>
        <taxon>Agaricomycotina</taxon>
        <taxon>Agaricomycetes</taxon>
        <taxon>Agaricomycetidae</taxon>
        <taxon>Agaricales</taxon>
        <taxon>Agaricineae</taxon>
        <taxon>Agaricaceae</taxon>
        <taxon>Macrolepiota</taxon>
    </lineage>
</organism>
<feature type="compositionally biased region" description="Polar residues" evidence="1">
    <location>
        <begin position="586"/>
        <end position="612"/>
    </location>
</feature>